<dbReference type="Gene3D" id="3.30.70.100">
    <property type="match status" value="1"/>
</dbReference>
<keyword evidence="4" id="KW-1185">Reference proteome</keyword>
<comment type="caution">
    <text evidence="3">The sequence shown here is derived from an EMBL/GenBank/DDBJ whole genome shotgun (WGS) entry which is preliminary data.</text>
</comment>
<gene>
    <name evidence="3" type="ORF">C1949_17605</name>
</gene>
<dbReference type="PANTHER" id="PTHR21017:SF17">
    <property type="entry name" value="PROTEIN NIPSNAP"/>
    <property type="match status" value="1"/>
</dbReference>
<name>A0A2P4EQV5_9GAMM</name>
<proteinExistence type="inferred from homology"/>
<reference evidence="3 4" key="1">
    <citation type="submission" date="2018-01" db="EMBL/GenBank/DDBJ databases">
        <title>Draft genome of the type strain Pseudomonas oceani DSM 100277 isolated from the deep water in Okinawa trough, northwestern Pacific Ocean.</title>
        <authorList>
            <person name="Gomila M."/>
            <person name="Mulet M."/>
            <person name="Garcia-Valdes E."/>
            <person name="Lalucat J."/>
        </authorList>
    </citation>
    <scope>NUCLEOTIDE SEQUENCE [LARGE SCALE GENOMIC DNA]</scope>
    <source>
        <strain evidence="3 4">DSM 100277</strain>
    </source>
</reference>
<dbReference type="AlphaFoldDB" id="A0A2P4EQV5"/>
<dbReference type="SUPFAM" id="SSF54909">
    <property type="entry name" value="Dimeric alpha+beta barrel"/>
    <property type="match status" value="1"/>
</dbReference>
<evidence type="ECO:0000313" key="3">
    <source>
        <dbReference type="EMBL" id="POB01000.1"/>
    </source>
</evidence>
<dbReference type="InterPro" id="IPR051557">
    <property type="entry name" value="NipSnap_domain"/>
</dbReference>
<dbReference type="PANTHER" id="PTHR21017">
    <property type="entry name" value="NIPSNAP-RELATED"/>
    <property type="match status" value="1"/>
</dbReference>
<feature type="domain" description="NIPSNAP" evidence="2">
    <location>
        <begin position="3"/>
        <end position="102"/>
    </location>
</feature>
<sequence>MIFEMRTYTIKIGRLNNYINHFEKIGMPIISKYATLVGYWHTEIGELNQVIHIWSYNDLNERAQKRDELYKDAEWLSEFIPEAMNMLEKQESKILSASNFSPIK</sequence>
<evidence type="ECO:0000256" key="1">
    <source>
        <dbReference type="ARBA" id="ARBA00005291"/>
    </source>
</evidence>
<dbReference type="EMBL" id="PPSK01000026">
    <property type="protein sequence ID" value="POB01000.1"/>
    <property type="molecule type" value="Genomic_DNA"/>
</dbReference>
<dbReference type="InterPro" id="IPR011008">
    <property type="entry name" value="Dimeric_a/b-barrel"/>
</dbReference>
<dbReference type="OrthoDB" id="6182832at2"/>
<protein>
    <submittedName>
        <fullName evidence="3">NIPSNAP family protein</fullName>
    </submittedName>
</protein>
<evidence type="ECO:0000313" key="4">
    <source>
        <dbReference type="Proteomes" id="UP000243451"/>
    </source>
</evidence>
<dbReference type="Proteomes" id="UP000243451">
    <property type="component" value="Unassembled WGS sequence"/>
</dbReference>
<dbReference type="RefSeq" id="WP_104739730.1">
    <property type="nucleotide sequence ID" value="NZ_BMHR01000008.1"/>
</dbReference>
<accession>A0A2P4EQV5</accession>
<dbReference type="InterPro" id="IPR012577">
    <property type="entry name" value="NIPSNAP"/>
</dbReference>
<dbReference type="Pfam" id="PF07978">
    <property type="entry name" value="NIPSNAP"/>
    <property type="match status" value="1"/>
</dbReference>
<comment type="similarity">
    <text evidence="1">Belongs to the NipSnap family.</text>
</comment>
<organism evidence="3 4">
    <name type="scientific">Halopseudomonas oceani</name>
    <dbReference type="NCBI Taxonomy" id="1708783"/>
    <lineage>
        <taxon>Bacteria</taxon>
        <taxon>Pseudomonadati</taxon>
        <taxon>Pseudomonadota</taxon>
        <taxon>Gammaproteobacteria</taxon>
        <taxon>Pseudomonadales</taxon>
        <taxon>Pseudomonadaceae</taxon>
        <taxon>Halopseudomonas</taxon>
    </lineage>
</organism>
<evidence type="ECO:0000259" key="2">
    <source>
        <dbReference type="Pfam" id="PF07978"/>
    </source>
</evidence>